<dbReference type="Proteomes" id="UP000735874">
    <property type="component" value="Unassembled WGS sequence"/>
</dbReference>
<evidence type="ECO:0000313" key="5">
    <source>
        <dbReference type="EMBL" id="KAG2984759.1"/>
    </source>
</evidence>
<dbReference type="Proteomes" id="UP000736787">
    <property type="component" value="Unassembled WGS sequence"/>
</dbReference>
<organism evidence="7 8">
    <name type="scientific">Phytophthora cactorum</name>
    <dbReference type="NCBI Taxonomy" id="29920"/>
    <lineage>
        <taxon>Eukaryota</taxon>
        <taxon>Sar</taxon>
        <taxon>Stramenopiles</taxon>
        <taxon>Oomycota</taxon>
        <taxon>Peronosporomycetes</taxon>
        <taxon>Peronosporales</taxon>
        <taxon>Peronosporaceae</taxon>
        <taxon>Phytophthora</taxon>
    </lineage>
</organism>
<proteinExistence type="predicted"/>
<sequence length="118" mass="11531">MQHVTDAPGDGSVAADALDLPQETVNENMQSVANETVETDVQNAGQHDEQEGGASSRAGGASSGQGGAIGAVCGDISSGGCDIPGGDGNISDSSGAIVSDGDDMFGSSDVILSEGFIE</sequence>
<evidence type="ECO:0000256" key="1">
    <source>
        <dbReference type="SAM" id="MobiDB-lite"/>
    </source>
</evidence>
<dbReference type="EMBL" id="RCMV01000195">
    <property type="protein sequence ID" value="KAG3222074.1"/>
    <property type="molecule type" value="Genomic_DNA"/>
</dbReference>
<dbReference type="Proteomes" id="UP000760860">
    <property type="component" value="Unassembled WGS sequence"/>
</dbReference>
<dbReference type="EMBL" id="RCMG01000238">
    <property type="protein sequence ID" value="KAG2858813.1"/>
    <property type="molecule type" value="Genomic_DNA"/>
</dbReference>
<evidence type="ECO:0000313" key="8">
    <source>
        <dbReference type="Proteomes" id="UP000251314"/>
    </source>
</evidence>
<feature type="region of interest" description="Disordered" evidence="1">
    <location>
        <begin position="1"/>
        <end position="105"/>
    </location>
</feature>
<evidence type="ECO:0000313" key="6">
    <source>
        <dbReference type="EMBL" id="KAG3222074.1"/>
    </source>
</evidence>
<dbReference type="VEuPathDB" id="FungiDB:PC110_g1311"/>
<reference evidence="7 8" key="1">
    <citation type="submission" date="2018-01" db="EMBL/GenBank/DDBJ databases">
        <title>Draft genome of the strawberry crown rot pathogen Phytophthora cactorum.</title>
        <authorList>
            <person name="Armitage A.D."/>
            <person name="Lysoe E."/>
            <person name="Nellist C.F."/>
            <person name="Harrison R.J."/>
            <person name="Brurberg M.B."/>
        </authorList>
    </citation>
    <scope>NUCLEOTIDE SEQUENCE [LARGE SCALE GENOMIC DNA]</scope>
    <source>
        <strain evidence="7 8">10300</strain>
    </source>
</reference>
<evidence type="ECO:0000313" key="2">
    <source>
        <dbReference type="EMBL" id="KAG2858813.1"/>
    </source>
</evidence>
<accession>A0A329SZ87</accession>
<dbReference type="Proteomes" id="UP000251314">
    <property type="component" value="Unassembled WGS sequence"/>
</dbReference>
<reference evidence="2" key="2">
    <citation type="submission" date="2018-10" db="EMBL/GenBank/DDBJ databases">
        <title>Effector identification in a new, highly contiguous assembly of the strawberry crown rot pathogen Phytophthora cactorum.</title>
        <authorList>
            <person name="Armitage A.D."/>
            <person name="Nellist C.F."/>
            <person name="Bates H."/>
            <person name="Vickerstaff R.J."/>
            <person name="Harrison R.J."/>
        </authorList>
    </citation>
    <scope>NUCLEOTIDE SEQUENCE</scope>
    <source>
        <strain evidence="2">15-7</strain>
        <strain evidence="3">4032</strain>
        <strain evidence="4">4040</strain>
        <strain evidence="5">P415</strain>
        <strain evidence="6">P421</strain>
    </source>
</reference>
<dbReference type="EMBL" id="MJFZ01000015">
    <property type="protein sequence ID" value="RAW42453.1"/>
    <property type="molecule type" value="Genomic_DNA"/>
</dbReference>
<keyword evidence="8" id="KW-1185">Reference proteome</keyword>
<feature type="compositionally biased region" description="Polar residues" evidence="1">
    <location>
        <begin position="23"/>
        <end position="45"/>
    </location>
</feature>
<dbReference type="OrthoDB" id="10439748at2759"/>
<protein>
    <submittedName>
        <fullName evidence="7">Uncharacterized protein</fullName>
    </submittedName>
</protein>
<comment type="caution">
    <text evidence="7">The sequence shown here is derived from an EMBL/GenBank/DDBJ whole genome shotgun (WGS) entry which is preliminary data.</text>
</comment>
<evidence type="ECO:0000313" key="4">
    <source>
        <dbReference type="EMBL" id="KAG2942274.1"/>
    </source>
</evidence>
<evidence type="ECO:0000313" key="3">
    <source>
        <dbReference type="EMBL" id="KAG2924917.1"/>
    </source>
</evidence>
<dbReference type="EMBL" id="RCMK01000231">
    <property type="protein sequence ID" value="KAG2942274.1"/>
    <property type="molecule type" value="Genomic_DNA"/>
</dbReference>
<dbReference type="EMBL" id="RCML01000226">
    <property type="protein sequence ID" value="KAG2984759.1"/>
    <property type="molecule type" value="Genomic_DNA"/>
</dbReference>
<evidence type="ECO:0000313" key="7">
    <source>
        <dbReference type="EMBL" id="RAW42453.1"/>
    </source>
</evidence>
<dbReference type="AlphaFoldDB" id="A0A329SZ87"/>
<name>A0A329SZ87_9STRA</name>
<dbReference type="Proteomes" id="UP000697107">
    <property type="component" value="Unassembled WGS sequence"/>
</dbReference>
<gene>
    <name evidence="7" type="ORF">PC110_g1311</name>
    <name evidence="2" type="ORF">PC113_g9468</name>
    <name evidence="3" type="ORF">PC115_g8453</name>
    <name evidence="4" type="ORF">PC117_g9828</name>
    <name evidence="5" type="ORF">PC118_g8687</name>
    <name evidence="6" type="ORF">PC129_g7216</name>
</gene>
<dbReference type="EMBL" id="RCMI01000219">
    <property type="protein sequence ID" value="KAG2924917.1"/>
    <property type="molecule type" value="Genomic_DNA"/>
</dbReference>
<dbReference type="Proteomes" id="UP000774804">
    <property type="component" value="Unassembled WGS sequence"/>
</dbReference>